<dbReference type="RefSeq" id="WP_204469101.1">
    <property type="nucleotide sequence ID" value="NZ_JAFBCV010000022.1"/>
</dbReference>
<feature type="transmembrane region" description="Helical" evidence="1">
    <location>
        <begin position="372"/>
        <end position="392"/>
    </location>
</feature>
<feature type="transmembrane region" description="Helical" evidence="1">
    <location>
        <begin position="192"/>
        <end position="220"/>
    </location>
</feature>
<dbReference type="PANTHER" id="PTHR38454:SF1">
    <property type="entry name" value="INTEGRAL MEMBRANE PROTEIN"/>
    <property type="match status" value="1"/>
</dbReference>
<evidence type="ECO:0000313" key="3">
    <source>
        <dbReference type="Proteomes" id="UP001179280"/>
    </source>
</evidence>
<sequence length="862" mass="98937">MNRRTLLGLIGASLLFAVLAHAFFFYQLNNGQFMVGPNDGTAQMLPFKQFLYQQFSEGSFFYSHQFGLGGGIFSQLAYYFSTSSIFFLTFIIVYLGEWFGIFLHTDEIIFWGQAAVFVNTARLAIVVFITTLVFRYFKIPTIYAFIGAILYGGSVMYFRHASFWEFFADAYLWLPLLVLGVEKIIREKKPGWFIAAIALSIINNFYFAYMNFLFIGIYALIRFFIRFSKQELTIKKQISYYIPAVLLGFFIGAFAFVPSVYGYLNNFRPSFSDPIPWFDLHDDFLFTSRVLIVPALFFLLAFSKKLYQFKPFLFFSIVSGLFLIFHYSPMIGSIFNGFSAPQYRFQYMASFALAGAISFGLSKLHTIPKRNLLWSALVTSILLIGSYSIGIWSNPSAYMTGTAIFLLVLGLLSIVVVLVPRRMSWSPFLVLATLVVFQLGLANLYQKERLFEDGNLHQTSTDFLQSHQYDHPEQRDLLEEVNLEEPLSRIEWVADFRNNTPLVQNFPGVSAYSSVLNQQLLFFYYHDLQIDMNRESVSRYSGFGDRANLHSLFRVSHKLVQNEETDPIPYGFTEVDSNDAYTLYENQNLLSYARTTNSIYSQEELETFSVLEREHAMLQGAVARDSLHNTTFESTVTNRLENLPIEAVGGTYENGILTVEEEFGGIDIFVGERTETEVDDYFSFYLLNNSATARLFPLTVNEFETNRKSLQSIYRTDVNQITVRIASDEIISLRVPEGSYTLDHLELYTESYATLDREVTLDEPIPVERTNNNVSISYNNTSEQKLLTIPVPYERGWEVTVNGQNADIERVNYSFLGVQLAEGKNEITFTYFPPFFKQSLSLSIVGLLLATGWYFARRRFNT</sequence>
<dbReference type="Proteomes" id="UP001179280">
    <property type="component" value="Unassembled WGS sequence"/>
</dbReference>
<feature type="transmembrane region" description="Helical" evidence="1">
    <location>
        <begin position="240"/>
        <end position="264"/>
    </location>
</feature>
<evidence type="ECO:0000256" key="1">
    <source>
        <dbReference type="SAM" id="Phobius"/>
    </source>
</evidence>
<comment type="caution">
    <text evidence="2">The sequence shown here is derived from an EMBL/GenBank/DDBJ whole genome shotgun (WGS) entry which is preliminary data.</text>
</comment>
<dbReference type="EMBL" id="JAFBCV010000022">
    <property type="protein sequence ID" value="MBM7841141.1"/>
    <property type="molecule type" value="Genomic_DNA"/>
</dbReference>
<name>A0ABS2T112_9BACI</name>
<feature type="transmembrane region" description="Helical" evidence="1">
    <location>
        <begin position="398"/>
        <end position="419"/>
    </location>
</feature>
<reference evidence="2" key="1">
    <citation type="submission" date="2021-01" db="EMBL/GenBank/DDBJ databases">
        <title>Genomic Encyclopedia of Type Strains, Phase IV (KMG-IV): sequencing the most valuable type-strain genomes for metagenomic binning, comparative biology and taxonomic classification.</title>
        <authorList>
            <person name="Goeker M."/>
        </authorList>
    </citation>
    <scope>NUCLEOTIDE SEQUENCE</scope>
    <source>
        <strain evidence="2">DSM 21943</strain>
    </source>
</reference>
<feature type="transmembrane region" description="Helical" evidence="1">
    <location>
        <begin position="835"/>
        <end position="856"/>
    </location>
</feature>
<keyword evidence="1" id="KW-0472">Membrane</keyword>
<feature type="transmembrane region" description="Helical" evidence="1">
    <location>
        <begin position="140"/>
        <end position="158"/>
    </location>
</feature>
<keyword evidence="3" id="KW-1185">Reference proteome</keyword>
<protein>
    <submittedName>
        <fullName evidence="2">Membrane protein YfhO</fullName>
    </submittedName>
</protein>
<feature type="transmembrane region" description="Helical" evidence="1">
    <location>
        <begin position="108"/>
        <end position="134"/>
    </location>
</feature>
<accession>A0ABS2T112</accession>
<keyword evidence="1" id="KW-0812">Transmembrane</keyword>
<dbReference type="Pfam" id="PF09586">
    <property type="entry name" value="YfhO"/>
    <property type="match status" value="1"/>
</dbReference>
<feature type="transmembrane region" description="Helical" evidence="1">
    <location>
        <begin position="284"/>
        <end position="302"/>
    </location>
</feature>
<feature type="transmembrane region" description="Helical" evidence="1">
    <location>
        <begin position="426"/>
        <end position="445"/>
    </location>
</feature>
<dbReference type="PANTHER" id="PTHR38454">
    <property type="entry name" value="INTEGRAL MEMBRANE PROTEIN-RELATED"/>
    <property type="match status" value="1"/>
</dbReference>
<keyword evidence="1" id="KW-1133">Transmembrane helix</keyword>
<feature type="transmembrane region" description="Helical" evidence="1">
    <location>
        <begin position="347"/>
        <end position="365"/>
    </location>
</feature>
<dbReference type="InterPro" id="IPR018580">
    <property type="entry name" value="Uncharacterised_YfhO"/>
</dbReference>
<gene>
    <name evidence="2" type="ORF">JOC54_004441</name>
</gene>
<organism evidence="2 3">
    <name type="scientific">Shouchella xiaoxiensis</name>
    <dbReference type="NCBI Taxonomy" id="766895"/>
    <lineage>
        <taxon>Bacteria</taxon>
        <taxon>Bacillati</taxon>
        <taxon>Bacillota</taxon>
        <taxon>Bacilli</taxon>
        <taxon>Bacillales</taxon>
        <taxon>Bacillaceae</taxon>
        <taxon>Shouchella</taxon>
    </lineage>
</organism>
<feature type="transmembrane region" description="Helical" evidence="1">
    <location>
        <begin position="309"/>
        <end position="327"/>
    </location>
</feature>
<evidence type="ECO:0000313" key="2">
    <source>
        <dbReference type="EMBL" id="MBM7841141.1"/>
    </source>
</evidence>
<proteinExistence type="predicted"/>
<feature type="transmembrane region" description="Helical" evidence="1">
    <location>
        <begin position="76"/>
        <end position="96"/>
    </location>
</feature>